<keyword evidence="3 9" id="KW-1003">Cell membrane</keyword>
<accession>A0A5F5PUL5</accession>
<evidence type="ECO:0000256" key="7">
    <source>
        <dbReference type="ARBA" id="ARBA00023288"/>
    </source>
</evidence>
<dbReference type="Gene3D" id="4.10.260.10">
    <property type="entry name" value="Transducin (heterotrimeric G protein), gamma chain"/>
    <property type="match status" value="1"/>
</dbReference>
<dbReference type="Ensembl" id="ENSECAT00000072091.2">
    <property type="protein sequence ID" value="ENSECAP00000051977.2"/>
    <property type="gene ID" value="ENSECAG00000029588.3"/>
</dbReference>
<evidence type="ECO:0000256" key="10">
    <source>
        <dbReference type="SAM" id="MobiDB-lite"/>
    </source>
</evidence>
<keyword evidence="4" id="KW-0488">Methylation</keyword>
<keyword evidence="6 9" id="KW-0807">Transducer</keyword>
<dbReference type="InParanoid" id="A0A5F5PUL5"/>
<name>A0A5F5PUL5_HORSE</name>
<reference evidence="12" key="2">
    <citation type="submission" date="2025-08" db="UniProtKB">
        <authorList>
            <consortium name="Ensembl"/>
        </authorList>
    </citation>
    <scope>IDENTIFICATION</scope>
    <source>
        <strain evidence="12">Thoroughbred</strain>
    </source>
</reference>
<evidence type="ECO:0000313" key="13">
    <source>
        <dbReference type="Proteomes" id="UP000002281"/>
    </source>
</evidence>
<feature type="domain" description="G protein gamma" evidence="11">
    <location>
        <begin position="80"/>
        <end position="146"/>
    </location>
</feature>
<dbReference type="GO" id="GO:0005834">
    <property type="term" value="C:heterotrimeric G-protein complex"/>
    <property type="evidence" value="ECO:0000318"/>
    <property type="project" value="GO_Central"/>
</dbReference>
<organism evidence="12 13">
    <name type="scientific">Equus caballus</name>
    <name type="common">Horse</name>
    <dbReference type="NCBI Taxonomy" id="9796"/>
    <lineage>
        <taxon>Eukaryota</taxon>
        <taxon>Metazoa</taxon>
        <taxon>Chordata</taxon>
        <taxon>Craniata</taxon>
        <taxon>Vertebrata</taxon>
        <taxon>Euteleostomi</taxon>
        <taxon>Mammalia</taxon>
        <taxon>Eutheria</taxon>
        <taxon>Laurasiatheria</taxon>
        <taxon>Perissodactyla</taxon>
        <taxon>Equidae</taxon>
        <taxon>Equus</taxon>
    </lineage>
</organism>
<protein>
    <recommendedName>
        <fullName evidence="9">Guanine nucleotide-binding protein subunit gamma</fullName>
    </recommendedName>
</protein>
<dbReference type="SMART" id="SM00224">
    <property type="entry name" value="GGL"/>
    <property type="match status" value="1"/>
</dbReference>
<dbReference type="ExpressionAtlas" id="A0A5F5PUL5">
    <property type="expression patterns" value="baseline"/>
</dbReference>
<dbReference type="GO" id="GO:0031681">
    <property type="term" value="F:G-protein beta-subunit binding"/>
    <property type="evidence" value="ECO:0000318"/>
    <property type="project" value="GO_Central"/>
</dbReference>
<comment type="subcellular location">
    <subcellularLocation>
        <location evidence="1 9">Cell membrane</location>
        <topology evidence="1 9">Lipid-anchor</topology>
        <orientation evidence="1 9">Cytoplasmic side</orientation>
    </subcellularLocation>
</comment>
<keyword evidence="8" id="KW-0636">Prenylation</keyword>
<evidence type="ECO:0000256" key="2">
    <source>
        <dbReference type="ARBA" id="ARBA00007431"/>
    </source>
</evidence>
<dbReference type="AlphaFoldDB" id="A0A5F5PUL5"/>
<dbReference type="GeneTree" id="ENSGT01100000263497"/>
<dbReference type="SMART" id="SM01224">
    <property type="entry name" value="G_gamma"/>
    <property type="match status" value="1"/>
</dbReference>
<evidence type="ECO:0000256" key="8">
    <source>
        <dbReference type="ARBA" id="ARBA00023289"/>
    </source>
</evidence>
<dbReference type="PRINTS" id="PR00321">
    <property type="entry name" value="GPROTEING"/>
</dbReference>
<dbReference type="FunCoup" id="A0A5F5PUL5">
    <property type="interactions" value="1698"/>
</dbReference>
<dbReference type="InterPro" id="IPR036284">
    <property type="entry name" value="GGL_sf"/>
</dbReference>
<dbReference type="Bgee" id="ENSECAG00000029588">
    <property type="expression patterns" value="Expressed in prefrontal cortex and 23 other cell types or tissues"/>
</dbReference>
<dbReference type="Proteomes" id="UP000002281">
    <property type="component" value="Chromosome 1"/>
</dbReference>
<evidence type="ECO:0000313" key="12">
    <source>
        <dbReference type="Ensembl" id="ENSECAP00000051977.2"/>
    </source>
</evidence>
<gene>
    <name evidence="12" type="primary">GNG2</name>
</gene>
<dbReference type="Pfam" id="PF00631">
    <property type="entry name" value="G-gamma"/>
    <property type="match status" value="1"/>
</dbReference>
<keyword evidence="5 9" id="KW-0472">Membrane</keyword>
<dbReference type="CDD" id="cd00068">
    <property type="entry name" value="GGL"/>
    <property type="match status" value="1"/>
</dbReference>
<keyword evidence="13" id="KW-1185">Reference proteome</keyword>
<dbReference type="FunFam" id="4.10.260.10:FF:000001">
    <property type="entry name" value="Guanine nucleotide-binding protein subunit gamma"/>
    <property type="match status" value="1"/>
</dbReference>
<evidence type="ECO:0000256" key="1">
    <source>
        <dbReference type="ARBA" id="ARBA00004342"/>
    </source>
</evidence>
<dbReference type="GO" id="GO:0007186">
    <property type="term" value="P:G protein-coupled receptor signaling pathway"/>
    <property type="evidence" value="ECO:0000318"/>
    <property type="project" value="GO_Central"/>
</dbReference>
<dbReference type="STRING" id="9796.ENSECAP00000051977"/>
<dbReference type="PANTHER" id="PTHR13809">
    <property type="entry name" value="GUANINE NUCLEOTIDE-BINDING PROTEIN GAMMA SUBUNIT"/>
    <property type="match status" value="1"/>
</dbReference>
<dbReference type="PROSITE" id="PS50058">
    <property type="entry name" value="G_PROTEIN_GAMMA"/>
    <property type="match status" value="1"/>
</dbReference>
<reference evidence="12 13" key="1">
    <citation type="journal article" date="2009" name="Science">
        <title>Genome sequence, comparative analysis, and population genetics of the domestic horse.</title>
        <authorList>
            <consortium name="Broad Institute Genome Sequencing Platform"/>
            <consortium name="Broad Institute Whole Genome Assembly Team"/>
            <person name="Wade C.M."/>
            <person name="Giulotto E."/>
            <person name="Sigurdsson S."/>
            <person name="Zoli M."/>
            <person name="Gnerre S."/>
            <person name="Imsland F."/>
            <person name="Lear T.L."/>
            <person name="Adelson D.L."/>
            <person name="Bailey E."/>
            <person name="Bellone R.R."/>
            <person name="Bloecker H."/>
            <person name="Distl O."/>
            <person name="Edgar R.C."/>
            <person name="Garber M."/>
            <person name="Leeb T."/>
            <person name="Mauceli E."/>
            <person name="MacLeod J.N."/>
            <person name="Penedo M.C.T."/>
            <person name="Raison J.M."/>
            <person name="Sharpe T."/>
            <person name="Vogel J."/>
            <person name="Andersson L."/>
            <person name="Antczak D.F."/>
            <person name="Biagi T."/>
            <person name="Binns M.M."/>
            <person name="Chowdhary B.P."/>
            <person name="Coleman S.J."/>
            <person name="Della Valle G."/>
            <person name="Fryc S."/>
            <person name="Guerin G."/>
            <person name="Hasegawa T."/>
            <person name="Hill E.W."/>
            <person name="Jurka J."/>
            <person name="Kiialainen A."/>
            <person name="Lindgren G."/>
            <person name="Liu J."/>
            <person name="Magnani E."/>
            <person name="Mickelson J.R."/>
            <person name="Murray J."/>
            <person name="Nergadze S.G."/>
            <person name="Onofrio R."/>
            <person name="Pedroni S."/>
            <person name="Piras M.F."/>
            <person name="Raudsepp T."/>
            <person name="Rocchi M."/>
            <person name="Roeed K.H."/>
            <person name="Ryder O.A."/>
            <person name="Searle S."/>
            <person name="Skow L."/>
            <person name="Swinburne J.E."/>
            <person name="Syvaenen A.C."/>
            <person name="Tozaki T."/>
            <person name="Valberg S.J."/>
            <person name="Vaudin M."/>
            <person name="White J.R."/>
            <person name="Zody M.C."/>
            <person name="Lander E.S."/>
            <person name="Lindblad-Toh K."/>
        </authorList>
    </citation>
    <scope>NUCLEOTIDE SEQUENCE [LARGE SCALE GENOMIC DNA]</scope>
    <source>
        <strain evidence="12 13">Thoroughbred</strain>
    </source>
</reference>
<evidence type="ECO:0000256" key="6">
    <source>
        <dbReference type="ARBA" id="ARBA00023224"/>
    </source>
</evidence>
<comment type="subunit">
    <text evidence="9">G proteins are composed of 3 units; alpha, beta and gamma.</text>
</comment>
<feature type="region of interest" description="Disordered" evidence="10">
    <location>
        <begin position="1"/>
        <end position="23"/>
    </location>
</feature>
<reference evidence="12" key="3">
    <citation type="submission" date="2025-09" db="UniProtKB">
        <authorList>
            <consortium name="Ensembl"/>
        </authorList>
    </citation>
    <scope>IDENTIFICATION</scope>
    <source>
        <strain evidence="12">Thoroughbred</strain>
    </source>
</reference>
<proteinExistence type="inferred from homology"/>
<evidence type="ECO:0000256" key="4">
    <source>
        <dbReference type="ARBA" id="ARBA00022481"/>
    </source>
</evidence>
<dbReference type="SUPFAM" id="SSF48670">
    <property type="entry name" value="Transducin (heterotrimeric G protein), gamma chain"/>
    <property type="match status" value="1"/>
</dbReference>
<evidence type="ECO:0000256" key="9">
    <source>
        <dbReference type="RuleBase" id="RU004973"/>
    </source>
</evidence>
<evidence type="ECO:0000256" key="3">
    <source>
        <dbReference type="ARBA" id="ARBA00022475"/>
    </source>
</evidence>
<keyword evidence="7 9" id="KW-0449">Lipoprotein</keyword>
<dbReference type="InterPro" id="IPR015898">
    <property type="entry name" value="G-protein_gamma-like_dom"/>
</dbReference>
<dbReference type="PaxDb" id="9796-ENSECAP00000051977"/>
<comment type="similarity">
    <text evidence="2 9">Belongs to the G protein gamma family.</text>
</comment>
<comment type="function">
    <text evidence="9">Guanine nucleotide-binding proteins (G proteins) are involved as a modulator or transducer in various transmembrane signaling systems. The beta and gamma chains are required for the GTPase activity, for replacement of GDP by GTP, and for G protein-effector interaction.</text>
</comment>
<sequence length="146" mass="15774">MENKPPGIAQTSDVSTECPDPQARDVLGVSGRLPVRSLQVPKCKAPKLRLQMISGNKAASGKQLIGYLKISPSSPMASNNTASIAQARKLVEQLKMEANIDRIKVSKAAADLMAYCEAHAKEDPLLTPVPASENPFREKKFFCAIL</sequence>
<evidence type="ECO:0000256" key="5">
    <source>
        <dbReference type="ARBA" id="ARBA00023136"/>
    </source>
</evidence>
<dbReference type="InterPro" id="IPR001770">
    <property type="entry name" value="G-protein_gamma"/>
</dbReference>
<evidence type="ECO:0000259" key="11">
    <source>
        <dbReference type="PROSITE" id="PS50058"/>
    </source>
</evidence>